<comment type="subcellular location">
    <subcellularLocation>
        <location evidence="3">Secreted</location>
    </subcellularLocation>
    <subcellularLocation>
        <location evidence="3">Bacterial flagellum</location>
    </subcellularLocation>
</comment>
<proteinExistence type="inferred from homology"/>
<evidence type="ECO:0000259" key="4">
    <source>
        <dbReference type="Pfam" id="PF00669"/>
    </source>
</evidence>
<evidence type="ECO:0000313" key="6">
    <source>
        <dbReference type="EMBL" id="MET3866252.1"/>
    </source>
</evidence>
<feature type="domain" description="Flagellin N-terminal" evidence="4">
    <location>
        <begin position="10"/>
        <end position="118"/>
    </location>
</feature>
<comment type="similarity">
    <text evidence="1 3">Belongs to the bacterial flagellin family.</text>
</comment>
<comment type="function">
    <text evidence="3">Flagellin is the subunit protein which polymerizes to form the filaments of bacterial flagella.</text>
</comment>
<dbReference type="EMBL" id="JBEPNW010000002">
    <property type="protein sequence ID" value="MET3866252.1"/>
    <property type="molecule type" value="Genomic_DNA"/>
</dbReference>
<evidence type="ECO:0000259" key="5">
    <source>
        <dbReference type="Pfam" id="PF00700"/>
    </source>
</evidence>
<dbReference type="RefSeq" id="WP_209650820.1">
    <property type="nucleotide sequence ID" value="NZ_JBEPNV010000001.1"/>
</dbReference>
<keyword evidence="7" id="KW-1185">Reference proteome</keyword>
<dbReference type="Proteomes" id="UP001549119">
    <property type="component" value="Unassembled WGS sequence"/>
</dbReference>
<evidence type="ECO:0000256" key="3">
    <source>
        <dbReference type="RuleBase" id="RU362073"/>
    </source>
</evidence>
<evidence type="ECO:0000313" key="7">
    <source>
        <dbReference type="Proteomes" id="UP001549119"/>
    </source>
</evidence>
<evidence type="ECO:0000256" key="1">
    <source>
        <dbReference type="ARBA" id="ARBA00005709"/>
    </source>
</evidence>
<evidence type="ECO:0000256" key="2">
    <source>
        <dbReference type="ARBA" id="ARBA00023143"/>
    </source>
</evidence>
<dbReference type="Pfam" id="PF00669">
    <property type="entry name" value="Flagellin_N"/>
    <property type="match status" value="1"/>
</dbReference>
<sequence>MSSNITLSAATRQNLLSLQDTANLLATTQNRLSTGKKVNSALDNPVNFFTSQSLNNRSSDLSNLLDGISNGIQTIQAANQGITSIQKLVDSAKSTATQALATKTTATGASATQANITAALAIKASSSAATDGSGTLDFSLSTDNAAFKVTDATGQSTTVTIDSSHLAGKVADLSKVTSDEILTEINKQLSASGNGAQVTASLTTDGRLNFQSTDTGSDASVKIEAVASSTKDVGFGANGFAAITATGVNATDGSTKAKVTAASAAGLASLATGTTTALADGDDGSINIQLGDGASKKIDLRVGTDLPLSAAATAEDVRDAINLQISNDVGLKGKIIAEANNTTGAISIRTTASGADQKVTVTSAGANDIGFGTNATSQTIADGKATATGAGSTSANSANARAALAQQFNDLLTQITQQAQDSSYNGVNLLYRGGSDPKENTLHISFNEKDSSFLDLKGVKFDAAGLGLSQATGSFASDDDIKTAMAQLNSASSLLRSQSSTFGSNLTVVQNRQDFSKKVINILDTGSANLVNADMNEEAANSQALSTRNSLGISALSLANQAQQGVLQLLR</sequence>
<gene>
    <name evidence="6" type="ORF">ABIC20_003561</name>
</gene>
<dbReference type="InterPro" id="IPR046358">
    <property type="entry name" value="Flagellin_C"/>
</dbReference>
<comment type="caution">
    <text evidence="6">The sequence shown here is derived from an EMBL/GenBank/DDBJ whole genome shotgun (WGS) entry which is preliminary data.</text>
</comment>
<dbReference type="Pfam" id="PF00700">
    <property type="entry name" value="Flagellin_C"/>
    <property type="match status" value="1"/>
</dbReference>
<protein>
    <recommendedName>
        <fullName evidence="3">Flagellin</fullName>
    </recommendedName>
</protein>
<keyword evidence="2 3" id="KW-0975">Bacterial flagellum</keyword>
<organism evidence="6 7">
    <name type="scientific">Methylobacterium radiotolerans</name>
    <dbReference type="NCBI Taxonomy" id="31998"/>
    <lineage>
        <taxon>Bacteria</taxon>
        <taxon>Pseudomonadati</taxon>
        <taxon>Pseudomonadota</taxon>
        <taxon>Alphaproteobacteria</taxon>
        <taxon>Hyphomicrobiales</taxon>
        <taxon>Methylobacteriaceae</taxon>
        <taxon>Methylobacterium</taxon>
    </lineage>
</organism>
<name>A0ABV2NIA4_9HYPH</name>
<keyword evidence="3" id="KW-0964">Secreted</keyword>
<accession>A0ABV2NIA4</accession>
<feature type="domain" description="Flagellin C-terminal" evidence="5">
    <location>
        <begin position="489"/>
        <end position="570"/>
    </location>
</feature>
<dbReference type="InterPro" id="IPR001029">
    <property type="entry name" value="Flagellin_N"/>
</dbReference>
<reference evidence="6 7" key="1">
    <citation type="submission" date="2024-06" db="EMBL/GenBank/DDBJ databases">
        <title>Genomics of switchgrass bacterial isolates.</title>
        <authorList>
            <person name="Shade A."/>
        </authorList>
    </citation>
    <scope>NUCLEOTIDE SEQUENCE [LARGE SCALE GENOMIC DNA]</scope>
    <source>
        <strain evidence="6 7">PvP084</strain>
    </source>
</reference>
<dbReference type="SUPFAM" id="SSF64518">
    <property type="entry name" value="Phase 1 flagellin"/>
    <property type="match status" value="1"/>
</dbReference>
<dbReference type="Gene3D" id="1.20.1330.10">
    <property type="entry name" value="f41 fragment of flagellin, N-terminal domain"/>
    <property type="match status" value="1"/>
</dbReference>